<protein>
    <recommendedName>
        <fullName evidence="2">Impact N-terminal domain-containing protein</fullName>
    </recommendedName>
</protein>
<dbReference type="InterPro" id="IPR020569">
    <property type="entry name" value="UPF0029_Impact_CS"/>
</dbReference>
<sequence length="203" mass="22431">MPIYPDATHEAEIDVKNSRFIAEILPITDEQQLRIRQRELKANHPKASHVCYGFRLVNAQGQTMEGFSDDGEPGGTSGPPILKVMQHRDLINCAILITRYFGGIKLGTGGLQRAYGDATNEVIRAAGTDNFHNWKPTTTLTVSCGFENEASLRRTLAEVGVDLVRENYLPDGPELTVSATNEALETLKRQPLARFLIFNSCST</sequence>
<proteinExistence type="inferred from homology"/>
<feature type="domain" description="Impact N-terminal" evidence="2">
    <location>
        <begin position="16"/>
        <end position="123"/>
    </location>
</feature>
<comment type="caution">
    <text evidence="3">The sequence shown here is derived from an EMBL/GenBank/DDBJ whole genome shotgun (WGS) entry which is preliminary data.</text>
</comment>
<evidence type="ECO:0000256" key="1">
    <source>
        <dbReference type="ARBA" id="ARBA00007665"/>
    </source>
</evidence>
<evidence type="ECO:0000313" key="4">
    <source>
        <dbReference type="Proteomes" id="UP001481413"/>
    </source>
</evidence>
<dbReference type="InterPro" id="IPR020568">
    <property type="entry name" value="Ribosomal_Su5_D2-typ_SF"/>
</dbReference>
<evidence type="ECO:0000259" key="2">
    <source>
        <dbReference type="Pfam" id="PF01205"/>
    </source>
</evidence>
<dbReference type="PROSITE" id="PS00910">
    <property type="entry name" value="UPF0029"/>
    <property type="match status" value="1"/>
</dbReference>
<organism evidence="3 4">
    <name type="scientific">Thalassolituus maritimus</name>
    <dbReference type="NCBI Taxonomy" id="484498"/>
    <lineage>
        <taxon>Bacteria</taxon>
        <taxon>Pseudomonadati</taxon>
        <taxon>Pseudomonadota</taxon>
        <taxon>Gammaproteobacteria</taxon>
        <taxon>Oceanospirillales</taxon>
        <taxon>Oceanospirillaceae</taxon>
        <taxon>Thalassolituus</taxon>
    </lineage>
</organism>
<dbReference type="Proteomes" id="UP001481413">
    <property type="component" value="Unassembled WGS sequence"/>
</dbReference>
<dbReference type="InterPro" id="IPR023582">
    <property type="entry name" value="Impact"/>
</dbReference>
<reference evidence="3 4" key="1">
    <citation type="submission" date="2024-04" db="EMBL/GenBank/DDBJ databases">
        <title>Draft genome sequence of Thalassolituus maritimus NBRC 116585.</title>
        <authorList>
            <person name="Miyakawa T."/>
            <person name="Kusuya Y."/>
            <person name="Miura T."/>
        </authorList>
    </citation>
    <scope>NUCLEOTIDE SEQUENCE [LARGE SCALE GENOMIC DNA]</scope>
    <source>
        <strain evidence="3 4">5NW40-0001</strain>
    </source>
</reference>
<dbReference type="InterPro" id="IPR036956">
    <property type="entry name" value="Impact_N_sf"/>
</dbReference>
<dbReference type="Gene3D" id="3.30.230.30">
    <property type="entry name" value="Impact, N-terminal domain"/>
    <property type="match status" value="1"/>
</dbReference>
<accession>A0ABQ0A1E7</accession>
<dbReference type="PANTHER" id="PTHR16301:SF20">
    <property type="entry name" value="IMPACT FAMILY MEMBER YIGZ"/>
    <property type="match status" value="1"/>
</dbReference>
<keyword evidence="4" id="KW-1185">Reference proteome</keyword>
<evidence type="ECO:0000313" key="3">
    <source>
        <dbReference type="EMBL" id="GAA6146225.1"/>
    </source>
</evidence>
<gene>
    <name evidence="3" type="ORF">NBRC116585_23430</name>
</gene>
<dbReference type="RefSeq" id="WP_353295431.1">
    <property type="nucleotide sequence ID" value="NZ_BAABWH010000006.1"/>
</dbReference>
<dbReference type="EMBL" id="BAABWH010000006">
    <property type="protein sequence ID" value="GAA6146225.1"/>
    <property type="molecule type" value="Genomic_DNA"/>
</dbReference>
<name>A0ABQ0A1E7_9GAMM</name>
<dbReference type="SUPFAM" id="SSF54211">
    <property type="entry name" value="Ribosomal protein S5 domain 2-like"/>
    <property type="match status" value="1"/>
</dbReference>
<dbReference type="Pfam" id="PF01205">
    <property type="entry name" value="Impact_N"/>
    <property type="match status" value="1"/>
</dbReference>
<comment type="similarity">
    <text evidence="1">Belongs to the IMPACT family.</text>
</comment>
<dbReference type="PANTHER" id="PTHR16301">
    <property type="entry name" value="IMPACT-RELATED"/>
    <property type="match status" value="1"/>
</dbReference>
<dbReference type="InterPro" id="IPR001498">
    <property type="entry name" value="Impact_N"/>
</dbReference>